<name>A0A0N4THT6_BRUPA</name>
<evidence type="ECO:0000313" key="3">
    <source>
        <dbReference type="Proteomes" id="UP000278627"/>
    </source>
</evidence>
<proteinExistence type="inferred from homology"/>
<dbReference type="SUPFAM" id="SSF82171">
    <property type="entry name" value="DPP6 N-terminal domain-like"/>
    <property type="match status" value="1"/>
</dbReference>
<accession>A0A0N4THT6</accession>
<reference evidence="2 3" key="2">
    <citation type="submission" date="2018-11" db="EMBL/GenBank/DDBJ databases">
        <authorList>
            <consortium name="Pathogen Informatics"/>
        </authorList>
    </citation>
    <scope>NUCLEOTIDE SEQUENCE [LARGE SCALE GENOMIC DNA]</scope>
</reference>
<evidence type="ECO:0000313" key="2">
    <source>
        <dbReference type="EMBL" id="VDN88924.1"/>
    </source>
</evidence>
<dbReference type="Pfam" id="PF07676">
    <property type="entry name" value="PD40"/>
    <property type="match status" value="2"/>
</dbReference>
<evidence type="ECO:0000256" key="1">
    <source>
        <dbReference type="ARBA" id="ARBA00009820"/>
    </source>
</evidence>
<dbReference type="PANTHER" id="PTHR36842">
    <property type="entry name" value="PROTEIN TOLB HOMOLOG"/>
    <property type="match status" value="1"/>
</dbReference>
<dbReference type="InterPro" id="IPR011042">
    <property type="entry name" value="6-blade_b-propeller_TolB-like"/>
</dbReference>
<dbReference type="Proteomes" id="UP000278627">
    <property type="component" value="Unassembled WGS sequence"/>
</dbReference>
<dbReference type="PANTHER" id="PTHR36842:SF1">
    <property type="entry name" value="PROTEIN TOLB"/>
    <property type="match status" value="1"/>
</dbReference>
<reference evidence="4" key="1">
    <citation type="submission" date="2017-02" db="UniProtKB">
        <authorList>
            <consortium name="WormBaseParasite"/>
        </authorList>
    </citation>
    <scope>IDENTIFICATION</scope>
</reference>
<evidence type="ECO:0000313" key="4">
    <source>
        <dbReference type="WBParaSite" id="BPAG_0000777501-mRNA-1"/>
    </source>
</evidence>
<protein>
    <submittedName>
        <fullName evidence="4">DPPIV_N domain-containing protein</fullName>
    </submittedName>
</protein>
<dbReference type="STRING" id="6280.A0A0N4THT6"/>
<comment type="similarity">
    <text evidence="1">Belongs to the TolB family.</text>
</comment>
<dbReference type="AlphaFoldDB" id="A0A0N4THT6"/>
<organism evidence="4">
    <name type="scientific">Brugia pahangi</name>
    <name type="common">Filarial nematode worm</name>
    <dbReference type="NCBI Taxonomy" id="6280"/>
    <lineage>
        <taxon>Eukaryota</taxon>
        <taxon>Metazoa</taxon>
        <taxon>Ecdysozoa</taxon>
        <taxon>Nematoda</taxon>
        <taxon>Chromadorea</taxon>
        <taxon>Rhabditida</taxon>
        <taxon>Spirurina</taxon>
        <taxon>Spiruromorpha</taxon>
        <taxon>Filarioidea</taxon>
        <taxon>Onchocercidae</taxon>
        <taxon>Brugia</taxon>
    </lineage>
</organism>
<gene>
    <name evidence="2" type="ORF">BPAG_LOCUS7738</name>
</gene>
<dbReference type="Gene3D" id="2.120.10.30">
    <property type="entry name" value="TolB, C-terminal domain"/>
    <property type="match status" value="1"/>
</dbReference>
<dbReference type="InterPro" id="IPR011659">
    <property type="entry name" value="WD40"/>
</dbReference>
<sequence>MDIFFFPFYMHLLFAEKVNFIRLFLNYYNIHNNELGYDGGPFFSPDGSKIVFRASRPNTTEGIQTYKDLLSYNLVSPLEMELYTINVDGSGLKKVTSLGGSNWAPFYMPDNRHIIFSSNFNETGGHFGAFNLYMIDEAGGDVERVKIFALLIVCCITKKRKDISENSCQNIC</sequence>
<dbReference type="EMBL" id="UZAD01009312">
    <property type="protein sequence ID" value="VDN88924.1"/>
    <property type="molecule type" value="Genomic_DNA"/>
</dbReference>
<dbReference type="WBParaSite" id="BPAG_0000777501-mRNA-1">
    <property type="protein sequence ID" value="BPAG_0000777501-mRNA-1"/>
    <property type="gene ID" value="BPAG_0000777501"/>
</dbReference>
<keyword evidence="3" id="KW-1185">Reference proteome</keyword>